<evidence type="ECO:0000259" key="1">
    <source>
        <dbReference type="Pfam" id="PF08808"/>
    </source>
</evidence>
<feature type="domain" description="RES" evidence="1">
    <location>
        <begin position="93"/>
        <end position="276"/>
    </location>
</feature>
<proteinExistence type="predicted"/>
<organism evidence="2 3">
    <name type="scientific">Flavobacterium pisciphilum</name>
    <dbReference type="NCBI Taxonomy" id="2893755"/>
    <lineage>
        <taxon>Bacteria</taxon>
        <taxon>Pseudomonadati</taxon>
        <taxon>Bacteroidota</taxon>
        <taxon>Flavobacteriia</taxon>
        <taxon>Flavobacteriales</taxon>
        <taxon>Flavobacteriaceae</taxon>
        <taxon>Flavobacterium</taxon>
    </lineage>
</organism>
<name>A0ABS8MXK8_9FLAO</name>
<reference evidence="2" key="1">
    <citation type="submission" date="2021-11" db="EMBL/GenBank/DDBJ databases">
        <title>Description of novel Flavobacterium species.</title>
        <authorList>
            <person name="Saticioglu I.B."/>
            <person name="Ay H."/>
            <person name="Altun S."/>
            <person name="Duman M."/>
        </authorList>
    </citation>
    <scope>NUCLEOTIDE SEQUENCE</scope>
    <source>
        <strain evidence="2">F-65</strain>
    </source>
</reference>
<evidence type="ECO:0000313" key="2">
    <source>
        <dbReference type="EMBL" id="MCC9073509.1"/>
    </source>
</evidence>
<sequence length="310" mass="35872">MKDLNIVDFESRFPDQETAVAFINKLQSLDLSQYEIDDINNMIDDVFHMIPFGIGHIPKGTKLFRARKNNENQIFYNVSELGINKPENIVEYGRANKPHEPIFYCSSNVKLACAEVLQSLKKSINPKKEIGLTTISVWETTKDLNLAPVYYSNSVVNVREDIKKYKEGNKNHVRENNIIDSTTLDVNDLIMEFFCDEFSKIDIRTHHDYKLSASYVSRLKHANGLIAPQHSDKKFDGLIYPSVAMKYTGDNYVLFEENLNDKIKFETAIQTLCLDFDFEKADFKSYFTYEIESCDANGNLVWSKEPWRPK</sequence>
<dbReference type="EMBL" id="JAJJMO010000001">
    <property type="protein sequence ID" value="MCC9073509.1"/>
    <property type="molecule type" value="Genomic_DNA"/>
</dbReference>
<accession>A0ABS8MXK8</accession>
<protein>
    <submittedName>
        <fullName evidence="2">RES domain-containing protein</fullName>
    </submittedName>
</protein>
<dbReference type="RefSeq" id="WP_229990428.1">
    <property type="nucleotide sequence ID" value="NZ_JAJJMO010000001.1"/>
</dbReference>
<dbReference type="InterPro" id="IPR014914">
    <property type="entry name" value="RES_dom"/>
</dbReference>
<evidence type="ECO:0000313" key="3">
    <source>
        <dbReference type="Proteomes" id="UP001430919"/>
    </source>
</evidence>
<comment type="caution">
    <text evidence="2">The sequence shown here is derived from an EMBL/GenBank/DDBJ whole genome shotgun (WGS) entry which is preliminary data.</text>
</comment>
<dbReference type="Proteomes" id="UP001430919">
    <property type="component" value="Unassembled WGS sequence"/>
</dbReference>
<gene>
    <name evidence="2" type="ORF">LNQ49_18185</name>
</gene>
<dbReference type="Pfam" id="PF08808">
    <property type="entry name" value="RES"/>
    <property type="match status" value="1"/>
</dbReference>
<keyword evidence="3" id="KW-1185">Reference proteome</keyword>